<protein>
    <submittedName>
        <fullName evidence="3">DUF2059 domain-containing protein</fullName>
    </submittedName>
</protein>
<reference evidence="3 4" key="1">
    <citation type="submission" date="2019-02" db="EMBL/GenBank/DDBJ databases">
        <title>Siculibacillus lacustris gen. nov., sp. nov., a new rosette-forming bacterium isolated from a freshwater crater lake (Lake St. Ana, Romania).</title>
        <authorList>
            <person name="Felfoldi T."/>
            <person name="Marton Z."/>
            <person name="Szabo A."/>
            <person name="Mentes A."/>
            <person name="Boka K."/>
            <person name="Marialigeti K."/>
            <person name="Mathe I."/>
            <person name="Koncz M."/>
            <person name="Schumann P."/>
            <person name="Toth E."/>
        </authorList>
    </citation>
    <scope>NUCLEOTIDE SEQUENCE [LARGE SCALE GENOMIC DNA]</scope>
    <source>
        <strain evidence="3 4">SA-279</strain>
    </source>
</reference>
<keyword evidence="1" id="KW-0732">Signal</keyword>
<feature type="signal peptide" evidence="1">
    <location>
        <begin position="1"/>
        <end position="25"/>
    </location>
</feature>
<evidence type="ECO:0000313" key="4">
    <source>
        <dbReference type="Proteomes" id="UP000292781"/>
    </source>
</evidence>
<accession>A0A4Q9VX00</accession>
<organism evidence="3 4">
    <name type="scientific">Siculibacillus lacustris</name>
    <dbReference type="NCBI Taxonomy" id="1549641"/>
    <lineage>
        <taxon>Bacteria</taxon>
        <taxon>Pseudomonadati</taxon>
        <taxon>Pseudomonadota</taxon>
        <taxon>Alphaproteobacteria</taxon>
        <taxon>Hyphomicrobiales</taxon>
        <taxon>Ancalomicrobiaceae</taxon>
        <taxon>Siculibacillus</taxon>
    </lineage>
</organism>
<dbReference type="RefSeq" id="WP_131305334.1">
    <property type="nucleotide sequence ID" value="NZ_SJFN01000002.1"/>
</dbReference>
<gene>
    <name evidence="3" type="ORF">EYW49_01750</name>
</gene>
<comment type="caution">
    <text evidence="3">The sequence shown here is derived from an EMBL/GenBank/DDBJ whole genome shotgun (WGS) entry which is preliminary data.</text>
</comment>
<feature type="chain" id="PRO_5020780816" evidence="1">
    <location>
        <begin position="26"/>
        <end position="166"/>
    </location>
</feature>
<feature type="domain" description="DUF2059" evidence="2">
    <location>
        <begin position="92"/>
        <end position="150"/>
    </location>
</feature>
<dbReference type="EMBL" id="SJFN01000002">
    <property type="protein sequence ID" value="TBW40903.1"/>
    <property type="molecule type" value="Genomic_DNA"/>
</dbReference>
<evidence type="ECO:0000256" key="1">
    <source>
        <dbReference type="SAM" id="SignalP"/>
    </source>
</evidence>
<evidence type="ECO:0000259" key="2">
    <source>
        <dbReference type="Pfam" id="PF09832"/>
    </source>
</evidence>
<dbReference type="Proteomes" id="UP000292781">
    <property type="component" value="Unassembled WGS sequence"/>
</dbReference>
<evidence type="ECO:0000313" key="3">
    <source>
        <dbReference type="EMBL" id="TBW40903.1"/>
    </source>
</evidence>
<sequence>MLTPFATRLAAAAVISFGLSTAALAEDYAKDHIAAARAAIEASHVSDGFDNILIGLTQQTKAMLVRTNPAISAQIDEVTNAAAIELAAKRPELDRQIQEIWAARFTKPELEEITKFYASPVGQKLTKETNGLVQMTGVAAQVWQQKISQELLAKVREEMRKRGFNL</sequence>
<dbReference type="Pfam" id="PF09832">
    <property type="entry name" value="DUF2059"/>
    <property type="match status" value="1"/>
</dbReference>
<keyword evidence="4" id="KW-1185">Reference proteome</keyword>
<dbReference type="InterPro" id="IPR018637">
    <property type="entry name" value="DUF2059"/>
</dbReference>
<name>A0A4Q9VX00_9HYPH</name>
<dbReference type="AlphaFoldDB" id="A0A4Q9VX00"/>
<proteinExistence type="predicted"/>
<dbReference type="OrthoDB" id="5510290at2"/>